<name>A0A068RJE0_9FUNG</name>
<gene>
    <name evidence="8" type="ORF">LCOR_00807.1</name>
</gene>
<keyword evidence="9" id="KW-1185">Reference proteome</keyword>
<evidence type="ECO:0000256" key="4">
    <source>
        <dbReference type="ARBA" id="ARBA00022989"/>
    </source>
</evidence>
<dbReference type="Proteomes" id="UP000027586">
    <property type="component" value="Unassembled WGS sequence"/>
</dbReference>
<comment type="subcellular location">
    <subcellularLocation>
        <location evidence="1">Membrane</location>
        <topology evidence="1">Multi-pass membrane protein</topology>
    </subcellularLocation>
</comment>
<keyword evidence="3 6" id="KW-0812">Transmembrane</keyword>
<feature type="transmembrane region" description="Helical" evidence="6">
    <location>
        <begin position="124"/>
        <end position="147"/>
    </location>
</feature>
<feature type="transmembrane region" description="Helical" evidence="6">
    <location>
        <begin position="290"/>
        <end position="313"/>
    </location>
</feature>
<dbReference type="InterPro" id="IPR013057">
    <property type="entry name" value="AA_transpt_TM"/>
</dbReference>
<dbReference type="PANTHER" id="PTHR22950:SF666">
    <property type="entry name" value="VACUOLAR AMINO ACID TRANSPORTER 4"/>
    <property type="match status" value="1"/>
</dbReference>
<keyword evidence="4 6" id="KW-1133">Transmembrane helix</keyword>
<dbReference type="AlphaFoldDB" id="A0A068RJE0"/>
<dbReference type="GO" id="GO:0005774">
    <property type="term" value="C:vacuolar membrane"/>
    <property type="evidence" value="ECO:0007669"/>
    <property type="project" value="TreeGrafter"/>
</dbReference>
<feature type="transmembrane region" description="Helical" evidence="6">
    <location>
        <begin position="409"/>
        <end position="429"/>
    </location>
</feature>
<dbReference type="Pfam" id="PF01490">
    <property type="entry name" value="Aa_trans"/>
    <property type="match status" value="1"/>
</dbReference>
<dbReference type="PANTHER" id="PTHR22950">
    <property type="entry name" value="AMINO ACID TRANSPORTER"/>
    <property type="match status" value="1"/>
</dbReference>
<feature type="transmembrane region" description="Helical" evidence="6">
    <location>
        <begin position="191"/>
        <end position="214"/>
    </location>
</feature>
<feature type="transmembrane region" description="Helical" evidence="6">
    <location>
        <begin position="261"/>
        <end position="278"/>
    </location>
</feature>
<feature type="transmembrane region" description="Helical" evidence="6">
    <location>
        <begin position="441"/>
        <end position="462"/>
    </location>
</feature>
<feature type="transmembrane region" description="Helical" evidence="6">
    <location>
        <begin position="56"/>
        <end position="74"/>
    </location>
</feature>
<keyword evidence="5 6" id="KW-0472">Membrane</keyword>
<evidence type="ECO:0000256" key="2">
    <source>
        <dbReference type="ARBA" id="ARBA00008066"/>
    </source>
</evidence>
<comment type="similarity">
    <text evidence="2">Belongs to the amino acid/polyamine transporter 2 family.</text>
</comment>
<sequence length="481" mass="52166">MHNDSAKILHAPSPHVSIHSEKPTGSGLESGGETGVAVSVQQVEHVPEGTASPGKALFMLLKAFVGTGVIFLPGSFVSGGLVFSICLMIFIASVCLVAFQMLIYAQRQVGGSYDAVGERLYGPWLQHIIKFFLCLSQMGFVASYLIFISQNIGLAVDHLSNCTSSLDSKYYIWMVLAIIIPITWVRKIARLSWFAIIADVFILFGLICVLYFSAAQIAQQHGPGPNLQMINGQDFALMIGTGIISSSILAIFSQINPRNLVSTAVFSFEGIGMVIPIVEGMKDPDKFPMVMNLGLPIVGCIFVLIGAIGYSAFGDNTYASVVANLPAVPLSTAVQLLYALAMILTSPFMLYPALTIIEQGLYGKHGLFGYHSGRLSLKWKWIKNFTRSMVAVVCAIVSFGVGPSGLDKFVALVGSVACMPLCFIFPGMFHYKVTDNKWKRIGDVIMTLWGFGITIYTMYVNIHSWVSPSVPNRPTPDTCPA</sequence>
<feature type="domain" description="Amino acid transporter transmembrane" evidence="7">
    <location>
        <begin position="50"/>
        <end position="457"/>
    </location>
</feature>
<dbReference type="GO" id="GO:0015179">
    <property type="term" value="F:L-amino acid transmembrane transporter activity"/>
    <property type="evidence" value="ECO:0007669"/>
    <property type="project" value="TreeGrafter"/>
</dbReference>
<evidence type="ECO:0000313" key="8">
    <source>
        <dbReference type="EMBL" id="CDH49046.1"/>
    </source>
</evidence>
<evidence type="ECO:0000256" key="6">
    <source>
        <dbReference type="SAM" id="Phobius"/>
    </source>
</evidence>
<protein>
    <submittedName>
        <fullName evidence="8">Vacuolar amino acid transporter 3</fullName>
    </submittedName>
</protein>
<evidence type="ECO:0000256" key="3">
    <source>
        <dbReference type="ARBA" id="ARBA00022692"/>
    </source>
</evidence>
<organism evidence="8 9">
    <name type="scientific">Lichtheimia corymbifera JMRC:FSU:9682</name>
    <dbReference type="NCBI Taxonomy" id="1263082"/>
    <lineage>
        <taxon>Eukaryota</taxon>
        <taxon>Fungi</taxon>
        <taxon>Fungi incertae sedis</taxon>
        <taxon>Mucoromycota</taxon>
        <taxon>Mucoromycotina</taxon>
        <taxon>Mucoromycetes</taxon>
        <taxon>Mucorales</taxon>
        <taxon>Lichtheimiaceae</taxon>
        <taxon>Lichtheimia</taxon>
    </lineage>
</organism>
<reference evidence="8" key="1">
    <citation type="submission" date="2013-08" db="EMBL/GenBank/DDBJ databases">
        <title>Gene expansion shapes genome architecture in the human pathogen Lichtheimia corymbifera: an evolutionary genomics analysis in the ancient terrestrial Mucorales (Mucoromycotina).</title>
        <authorList>
            <person name="Schwartze V.U."/>
            <person name="Winter S."/>
            <person name="Shelest E."/>
            <person name="Marcet-Houben M."/>
            <person name="Horn F."/>
            <person name="Wehner S."/>
            <person name="Hoffmann K."/>
            <person name="Riege K."/>
            <person name="Sammeth M."/>
            <person name="Nowrousian M."/>
            <person name="Valiante V."/>
            <person name="Linde J."/>
            <person name="Jacobsen I.D."/>
            <person name="Marz M."/>
            <person name="Brakhage A.A."/>
            <person name="Gabaldon T."/>
            <person name="Bocker S."/>
            <person name="Voigt K."/>
        </authorList>
    </citation>
    <scope>NUCLEOTIDE SEQUENCE [LARGE SCALE GENOMIC DNA]</scope>
    <source>
        <strain evidence="8">FSU 9682</strain>
    </source>
</reference>
<dbReference type="STRING" id="1263082.A0A068RJE0"/>
<feature type="transmembrane region" description="Helical" evidence="6">
    <location>
        <begin position="235"/>
        <end position="255"/>
    </location>
</feature>
<dbReference type="VEuPathDB" id="FungiDB:LCOR_00807.1"/>
<evidence type="ECO:0000256" key="5">
    <source>
        <dbReference type="ARBA" id="ARBA00023136"/>
    </source>
</evidence>
<feature type="transmembrane region" description="Helical" evidence="6">
    <location>
        <begin position="168"/>
        <end position="185"/>
    </location>
</feature>
<evidence type="ECO:0000259" key="7">
    <source>
        <dbReference type="Pfam" id="PF01490"/>
    </source>
</evidence>
<dbReference type="OrthoDB" id="1684102at2759"/>
<proteinExistence type="inferred from homology"/>
<dbReference type="EMBL" id="CBTN010000002">
    <property type="protein sequence ID" value="CDH49046.1"/>
    <property type="molecule type" value="Genomic_DNA"/>
</dbReference>
<feature type="transmembrane region" description="Helical" evidence="6">
    <location>
        <begin position="81"/>
        <end position="104"/>
    </location>
</feature>
<comment type="caution">
    <text evidence="8">The sequence shown here is derived from an EMBL/GenBank/DDBJ whole genome shotgun (WGS) entry which is preliminary data.</text>
</comment>
<evidence type="ECO:0000313" key="9">
    <source>
        <dbReference type="Proteomes" id="UP000027586"/>
    </source>
</evidence>
<evidence type="ECO:0000256" key="1">
    <source>
        <dbReference type="ARBA" id="ARBA00004141"/>
    </source>
</evidence>
<accession>A0A068RJE0</accession>